<dbReference type="GO" id="GO:0005789">
    <property type="term" value="C:endoplasmic reticulum membrane"/>
    <property type="evidence" value="ECO:0007669"/>
    <property type="project" value="UniProtKB-SubCell"/>
</dbReference>
<dbReference type="GO" id="GO:0032541">
    <property type="term" value="C:cortical endoplasmic reticulum"/>
    <property type="evidence" value="ECO:0007669"/>
    <property type="project" value="TreeGrafter"/>
</dbReference>
<dbReference type="PANTHER" id="PTHR47669">
    <property type="entry name" value="PHOSPHATIDYLINOSITOL TRANSFER PROTEIN SFH5"/>
    <property type="match status" value="1"/>
</dbReference>
<feature type="region of interest" description="Disordered" evidence="17">
    <location>
        <begin position="257"/>
        <end position="322"/>
    </location>
</feature>
<dbReference type="InterPro" id="IPR036273">
    <property type="entry name" value="CRAL/TRIO_N_dom_sf"/>
</dbReference>
<keyword evidence="20" id="KW-1185">Reference proteome</keyword>
<evidence type="ECO:0000256" key="1">
    <source>
        <dbReference type="ARBA" id="ARBA00001970"/>
    </source>
</evidence>
<dbReference type="InterPro" id="IPR011074">
    <property type="entry name" value="CRAL/TRIO_N_dom"/>
</dbReference>
<dbReference type="Proteomes" id="UP000242180">
    <property type="component" value="Unassembled WGS sequence"/>
</dbReference>
<feature type="compositionally biased region" description="Low complexity" evidence="17">
    <location>
        <begin position="312"/>
        <end position="322"/>
    </location>
</feature>
<comment type="catalytic activity">
    <reaction evidence="14">
        <text>a 1,2-diacyl-sn-glycero-3-phospho-(1D-myo-inositol)(in) = a 1,2-diacyl-sn-glycero-3-phospho-(1D-myo-inositol)(out)</text>
        <dbReference type="Rhea" id="RHEA:38691"/>
        <dbReference type="ChEBI" id="CHEBI:57880"/>
    </reaction>
    <physiologicalReaction direction="left-to-right" evidence="14">
        <dbReference type="Rhea" id="RHEA:38692"/>
    </physiologicalReaction>
</comment>
<dbReference type="InterPro" id="IPR001251">
    <property type="entry name" value="CRAL-TRIO_dom"/>
</dbReference>
<keyword evidence="7" id="KW-0349">Heme</keyword>
<dbReference type="GO" id="GO:0008526">
    <property type="term" value="F:phosphatidylinositol transfer activity"/>
    <property type="evidence" value="ECO:0007669"/>
    <property type="project" value="UniProtKB-UniRule"/>
</dbReference>
<dbReference type="OrthoDB" id="75724at2759"/>
<dbReference type="Pfam" id="PF00650">
    <property type="entry name" value="CRAL_TRIO"/>
    <property type="match status" value="1"/>
</dbReference>
<keyword evidence="11" id="KW-0408">Iron</keyword>
<evidence type="ECO:0000256" key="7">
    <source>
        <dbReference type="ARBA" id="ARBA00022617"/>
    </source>
</evidence>
<evidence type="ECO:0000256" key="4">
    <source>
        <dbReference type="ARBA" id="ARBA00018320"/>
    </source>
</evidence>
<dbReference type="PROSITE" id="PS50191">
    <property type="entry name" value="CRAL_TRIO"/>
    <property type="match status" value="1"/>
</dbReference>
<evidence type="ECO:0000259" key="18">
    <source>
        <dbReference type="PROSITE" id="PS50191"/>
    </source>
</evidence>
<comment type="subcellular location">
    <subcellularLocation>
        <location evidence="16">Cytoplasm</location>
    </subcellularLocation>
    <subcellularLocation>
        <location evidence="2 16">Endoplasmic reticulum membrane</location>
        <topology evidence="2 16">Peripheral membrane protein</topology>
    </subcellularLocation>
    <subcellularLocation>
        <location evidence="16">Microsome membrane</location>
        <topology evidence="16">Peripheral membrane protein</topology>
    </subcellularLocation>
</comment>
<keyword evidence="13 16" id="KW-0472">Membrane</keyword>
<evidence type="ECO:0000256" key="15">
    <source>
        <dbReference type="ARBA" id="ARBA00024180"/>
    </source>
</evidence>
<accession>A0A1X2HII7</accession>
<evidence type="ECO:0000256" key="16">
    <source>
        <dbReference type="RuleBase" id="RU367059"/>
    </source>
</evidence>
<evidence type="ECO:0000256" key="11">
    <source>
        <dbReference type="ARBA" id="ARBA00023004"/>
    </source>
</evidence>
<evidence type="ECO:0000256" key="8">
    <source>
        <dbReference type="ARBA" id="ARBA00022723"/>
    </source>
</evidence>
<evidence type="ECO:0000256" key="3">
    <source>
        <dbReference type="ARBA" id="ARBA00006667"/>
    </source>
</evidence>
<dbReference type="Gene3D" id="3.40.525.10">
    <property type="entry name" value="CRAL-TRIO lipid binding domain"/>
    <property type="match status" value="1"/>
</dbReference>
<evidence type="ECO:0000256" key="12">
    <source>
        <dbReference type="ARBA" id="ARBA00023055"/>
    </source>
</evidence>
<reference evidence="19 20" key="1">
    <citation type="submission" date="2016-07" db="EMBL/GenBank/DDBJ databases">
        <title>Pervasive Adenine N6-methylation of Active Genes in Fungi.</title>
        <authorList>
            <consortium name="DOE Joint Genome Institute"/>
            <person name="Mondo S.J."/>
            <person name="Dannebaum R.O."/>
            <person name="Kuo R.C."/>
            <person name="Labutti K."/>
            <person name="Haridas S."/>
            <person name="Kuo A."/>
            <person name="Salamov A."/>
            <person name="Ahrendt S.R."/>
            <person name="Lipzen A."/>
            <person name="Sullivan W."/>
            <person name="Andreopoulos W.B."/>
            <person name="Clum A."/>
            <person name="Lindquist E."/>
            <person name="Daum C."/>
            <person name="Ramamoorthy G.K."/>
            <person name="Gryganskyi A."/>
            <person name="Culley D."/>
            <person name="Magnuson J.K."/>
            <person name="James T.Y."/>
            <person name="O'Malley M.A."/>
            <person name="Stajich J.E."/>
            <person name="Spatafora J.W."/>
            <person name="Visel A."/>
            <person name="Grigoriev I.V."/>
        </authorList>
    </citation>
    <scope>NUCLEOTIDE SEQUENCE [LARGE SCALE GENOMIC DNA]</scope>
    <source>
        <strain evidence="19 20">NRRL 2496</strain>
    </source>
</reference>
<dbReference type="GO" id="GO:0005886">
    <property type="term" value="C:plasma membrane"/>
    <property type="evidence" value="ECO:0007669"/>
    <property type="project" value="TreeGrafter"/>
</dbReference>
<dbReference type="InterPro" id="IPR036865">
    <property type="entry name" value="CRAL-TRIO_dom_sf"/>
</dbReference>
<evidence type="ECO:0000256" key="6">
    <source>
        <dbReference type="ARBA" id="ARBA00022490"/>
    </source>
</evidence>
<evidence type="ECO:0000256" key="10">
    <source>
        <dbReference type="ARBA" id="ARBA00022848"/>
    </source>
</evidence>
<dbReference type="SUPFAM" id="SSF52087">
    <property type="entry name" value="CRAL/TRIO domain"/>
    <property type="match status" value="1"/>
</dbReference>
<protein>
    <recommendedName>
        <fullName evidence="4 16">Phosphatidylinositol transfer protein SFH5</fullName>
        <shortName evidence="16">PITP SFH5</shortName>
    </recommendedName>
</protein>
<dbReference type="SUPFAM" id="SSF46938">
    <property type="entry name" value="CRAL/TRIO N-terminal domain"/>
    <property type="match status" value="1"/>
</dbReference>
<dbReference type="EMBL" id="MCGN01000003">
    <property type="protein sequence ID" value="ORY98832.1"/>
    <property type="molecule type" value="Genomic_DNA"/>
</dbReference>
<keyword evidence="12 16" id="KW-0445">Lipid transport</keyword>
<comment type="caution">
    <text evidence="19">The sequence shown here is derived from an EMBL/GenBank/DDBJ whole genome shotgun (WGS) entry which is preliminary data.</text>
</comment>
<dbReference type="InParanoid" id="A0A1X2HII7"/>
<evidence type="ECO:0000256" key="13">
    <source>
        <dbReference type="ARBA" id="ARBA00023136"/>
    </source>
</evidence>
<dbReference type="SMART" id="SM00516">
    <property type="entry name" value="SEC14"/>
    <property type="match status" value="1"/>
</dbReference>
<feature type="domain" description="CRAL-TRIO" evidence="18">
    <location>
        <begin position="88"/>
        <end position="261"/>
    </location>
</feature>
<keyword evidence="10 16" id="KW-0492">Microsome</keyword>
<name>A0A1X2HII7_SYNRA</name>
<keyword evidence="5 16" id="KW-0813">Transport</keyword>
<comment type="cofactor">
    <cofactor evidence="1">
        <name>heme b</name>
        <dbReference type="ChEBI" id="CHEBI:60344"/>
    </cofactor>
</comment>
<dbReference type="GO" id="GO:0005829">
    <property type="term" value="C:cytosol"/>
    <property type="evidence" value="ECO:0007669"/>
    <property type="project" value="TreeGrafter"/>
</dbReference>
<dbReference type="CDD" id="cd00170">
    <property type="entry name" value="SEC14"/>
    <property type="match status" value="1"/>
</dbReference>
<keyword evidence="8" id="KW-0479">Metal-binding</keyword>
<dbReference type="STRING" id="13706.A0A1X2HII7"/>
<keyword evidence="6 16" id="KW-0963">Cytoplasm</keyword>
<dbReference type="PANTHER" id="PTHR47669:SF1">
    <property type="entry name" value="PHOSPHATIDYLINOSITOL TRANSFER PROTEIN SFH5"/>
    <property type="match status" value="1"/>
</dbReference>
<keyword evidence="9 16" id="KW-0256">Endoplasmic reticulum</keyword>
<evidence type="ECO:0000256" key="14">
    <source>
        <dbReference type="ARBA" id="ARBA00024146"/>
    </source>
</evidence>
<dbReference type="GO" id="GO:0017157">
    <property type="term" value="P:regulation of exocytosis"/>
    <property type="evidence" value="ECO:0007669"/>
    <property type="project" value="TreeGrafter"/>
</dbReference>
<dbReference type="AlphaFoldDB" id="A0A1X2HII7"/>
<sequence>MSNKFVKDFTKQETEGVEKLKAKLPEILKAAFDNETPYTLWNVKLDKDSTDERLSVLLVKFLRAREHNVEIAAEMLTNTLRWRKEFKADEILEESFDQEVFGSVGYTYETDKDGRPVCYNFYGDLDQEKVFGDVQRFVRWRVQLMEKSVQLVDLEKVDSMIQVHDYNGVSMFGRSANSKAATKEIIKIMQDNYPEYLALKYFVNIPWWGSKIYNLIKSILPETTTRKFRVCSSDELLDTLTQQIPKENLPAVYVSGNGKKKEVSSSKQPEQPEQVLAESSKKEEEQAENEQQSEKAEQSKVTDELKKEEPEGPAAAIEAVKA</sequence>
<comment type="similarity">
    <text evidence="3 16">Belongs to the SFH5 family.</text>
</comment>
<dbReference type="GO" id="GO:0043001">
    <property type="term" value="P:Golgi to plasma membrane protein transport"/>
    <property type="evidence" value="ECO:0007669"/>
    <property type="project" value="TreeGrafter"/>
</dbReference>
<organism evidence="19 20">
    <name type="scientific">Syncephalastrum racemosum</name>
    <name type="common">Filamentous fungus</name>
    <dbReference type="NCBI Taxonomy" id="13706"/>
    <lineage>
        <taxon>Eukaryota</taxon>
        <taxon>Fungi</taxon>
        <taxon>Fungi incertae sedis</taxon>
        <taxon>Mucoromycota</taxon>
        <taxon>Mucoromycotina</taxon>
        <taxon>Mucoromycetes</taxon>
        <taxon>Mucorales</taxon>
        <taxon>Syncephalastraceae</taxon>
        <taxon>Syncephalastrum</taxon>
    </lineage>
</organism>
<feature type="compositionally biased region" description="Basic and acidic residues" evidence="17">
    <location>
        <begin position="292"/>
        <end position="310"/>
    </location>
</feature>
<evidence type="ECO:0000256" key="9">
    <source>
        <dbReference type="ARBA" id="ARBA00022824"/>
    </source>
</evidence>
<evidence type="ECO:0000256" key="2">
    <source>
        <dbReference type="ARBA" id="ARBA00004406"/>
    </source>
</evidence>
<dbReference type="OMA" id="MVQIHDY"/>
<dbReference type="GO" id="GO:0046872">
    <property type="term" value="F:metal ion binding"/>
    <property type="evidence" value="ECO:0007669"/>
    <property type="project" value="UniProtKB-KW"/>
</dbReference>
<dbReference type="InterPro" id="IPR042938">
    <property type="entry name" value="Sfh5"/>
</dbReference>
<evidence type="ECO:0000313" key="20">
    <source>
        <dbReference type="Proteomes" id="UP000242180"/>
    </source>
</evidence>
<evidence type="ECO:0000256" key="5">
    <source>
        <dbReference type="ARBA" id="ARBA00022448"/>
    </source>
</evidence>
<proteinExistence type="inferred from homology"/>
<gene>
    <name evidence="19" type="ORF">BCR43DRAFT_488257</name>
</gene>
<comment type="function">
    <text evidence="15">Non-classical phosphatidylinositol (PtdIns) transfer protein (PITP), which exhibits PtdIns-binding/transfer activity in the absence of detectable PtdCho-binding/transfer activity. Regulates PtdIns(4,5)P2 homeostasis at the plasma membrane. Heme-binding protein that may play a role in organic oxidant-induced stress responses.</text>
</comment>
<evidence type="ECO:0000313" key="19">
    <source>
        <dbReference type="EMBL" id="ORY98832.1"/>
    </source>
</evidence>
<evidence type="ECO:0000256" key="17">
    <source>
        <dbReference type="SAM" id="MobiDB-lite"/>
    </source>
</evidence>
<dbReference type="Pfam" id="PF03765">
    <property type="entry name" value="CRAL_TRIO_N"/>
    <property type="match status" value="1"/>
</dbReference>